<organism evidence="3 4">
    <name type="scientific">Metaplanococcus flavidus</name>
    <dbReference type="NCBI Taxonomy" id="569883"/>
    <lineage>
        <taxon>Bacteria</taxon>
        <taxon>Bacillati</taxon>
        <taxon>Bacillota</taxon>
        <taxon>Bacilli</taxon>
        <taxon>Bacillales</taxon>
        <taxon>Caryophanaceae</taxon>
        <taxon>Metaplanococcus</taxon>
    </lineage>
</organism>
<evidence type="ECO:0000313" key="4">
    <source>
        <dbReference type="Proteomes" id="UP001597109"/>
    </source>
</evidence>
<accession>A0ABW3L8L8</accession>
<feature type="transmembrane region" description="Helical" evidence="2">
    <location>
        <begin position="12"/>
        <end position="33"/>
    </location>
</feature>
<evidence type="ECO:0000256" key="1">
    <source>
        <dbReference type="SAM" id="MobiDB-lite"/>
    </source>
</evidence>
<proteinExistence type="predicted"/>
<dbReference type="EMBL" id="JBHTKI010000003">
    <property type="protein sequence ID" value="MFD1030123.1"/>
    <property type="molecule type" value="Genomic_DNA"/>
</dbReference>
<evidence type="ECO:0000313" key="3">
    <source>
        <dbReference type="EMBL" id="MFD1030123.1"/>
    </source>
</evidence>
<name>A0ABW3L8L8_9BACL</name>
<evidence type="ECO:0000256" key="2">
    <source>
        <dbReference type="SAM" id="Phobius"/>
    </source>
</evidence>
<reference evidence="4" key="1">
    <citation type="journal article" date="2019" name="Int. J. Syst. Evol. Microbiol.">
        <title>The Global Catalogue of Microorganisms (GCM) 10K type strain sequencing project: providing services to taxonomists for standard genome sequencing and annotation.</title>
        <authorList>
            <consortium name="The Broad Institute Genomics Platform"/>
            <consortium name="The Broad Institute Genome Sequencing Center for Infectious Disease"/>
            <person name="Wu L."/>
            <person name="Ma J."/>
        </authorList>
    </citation>
    <scope>NUCLEOTIDE SEQUENCE [LARGE SCALE GENOMIC DNA]</scope>
    <source>
        <strain evidence="4">CCUG 56756</strain>
    </source>
</reference>
<gene>
    <name evidence="3" type="ORF">ACFQ1X_01545</name>
</gene>
<dbReference type="Proteomes" id="UP001597109">
    <property type="component" value="Unassembled WGS sequence"/>
</dbReference>
<evidence type="ECO:0008006" key="5">
    <source>
        <dbReference type="Google" id="ProtNLM"/>
    </source>
</evidence>
<protein>
    <recommendedName>
        <fullName evidence="5">SHOCT domain-containing protein</fullName>
    </recommendedName>
</protein>
<keyword evidence="2" id="KW-0472">Membrane</keyword>
<feature type="region of interest" description="Disordered" evidence="1">
    <location>
        <begin position="40"/>
        <end position="85"/>
    </location>
</feature>
<feature type="compositionally biased region" description="Basic and acidic residues" evidence="1">
    <location>
        <begin position="64"/>
        <end position="85"/>
    </location>
</feature>
<sequence length="85" mass="9758">MEILLLSTIPMPLGLLGGLLIFLAGVLIIFWFFMARNDPKSRSVDSLPPVEDKHSLQGQYNRGEISEEEYHQKVKDLEDQTKRPF</sequence>
<dbReference type="RefSeq" id="WP_144840382.1">
    <property type="nucleotide sequence ID" value="NZ_JBHTKI010000003.1"/>
</dbReference>
<keyword evidence="4" id="KW-1185">Reference proteome</keyword>
<keyword evidence="2" id="KW-1133">Transmembrane helix</keyword>
<keyword evidence="2" id="KW-0812">Transmembrane</keyword>
<comment type="caution">
    <text evidence="3">The sequence shown here is derived from an EMBL/GenBank/DDBJ whole genome shotgun (WGS) entry which is preliminary data.</text>
</comment>